<keyword evidence="7" id="KW-1185">Reference proteome</keyword>
<comment type="similarity">
    <text evidence="1 4">Belongs to the glycosyl hydrolase 28 family.</text>
</comment>
<evidence type="ECO:0000256" key="4">
    <source>
        <dbReference type="RuleBase" id="RU361169"/>
    </source>
</evidence>
<comment type="caution">
    <text evidence="6">The sequence shown here is derived from an EMBL/GenBank/DDBJ whole genome shotgun (WGS) entry which is preliminary data.</text>
</comment>
<keyword evidence="3 4" id="KW-0326">Glycosidase</keyword>
<dbReference type="EMBL" id="JAGGLB010000013">
    <property type="protein sequence ID" value="MBP1992427.1"/>
    <property type="molecule type" value="Genomic_DNA"/>
</dbReference>
<name>A0ABS4IXW5_9BACL</name>
<evidence type="ECO:0000313" key="6">
    <source>
        <dbReference type="EMBL" id="MBP1992427.1"/>
    </source>
</evidence>
<dbReference type="InterPro" id="IPR024535">
    <property type="entry name" value="RHGA/B-epi-like_pectate_lyase"/>
</dbReference>
<dbReference type="Gene3D" id="2.160.20.10">
    <property type="entry name" value="Single-stranded right-handed beta-helix, Pectin lyase-like"/>
    <property type="match status" value="1"/>
</dbReference>
<organism evidence="6 7">
    <name type="scientific">Paenibacillus eucommiae</name>
    <dbReference type="NCBI Taxonomy" id="1355755"/>
    <lineage>
        <taxon>Bacteria</taxon>
        <taxon>Bacillati</taxon>
        <taxon>Bacillota</taxon>
        <taxon>Bacilli</taxon>
        <taxon>Bacillales</taxon>
        <taxon>Paenibacillaceae</taxon>
        <taxon>Paenibacillus</taxon>
    </lineage>
</organism>
<dbReference type="Pfam" id="PF12708">
    <property type="entry name" value="Pect-lyase_RHGA_epim"/>
    <property type="match status" value="1"/>
</dbReference>
<dbReference type="InterPro" id="IPR006626">
    <property type="entry name" value="PbH1"/>
</dbReference>
<gene>
    <name evidence="6" type="ORF">J2Z66_004035</name>
</gene>
<dbReference type="Proteomes" id="UP001519287">
    <property type="component" value="Unassembled WGS sequence"/>
</dbReference>
<dbReference type="RefSeq" id="WP_209973419.1">
    <property type="nucleotide sequence ID" value="NZ_JAGGLB010000013.1"/>
</dbReference>
<evidence type="ECO:0000256" key="1">
    <source>
        <dbReference type="ARBA" id="ARBA00008834"/>
    </source>
</evidence>
<dbReference type="InterPro" id="IPR012334">
    <property type="entry name" value="Pectin_lyas_fold"/>
</dbReference>
<accession>A0ABS4IXW5</accession>
<dbReference type="SMART" id="SM00710">
    <property type="entry name" value="PbH1"/>
    <property type="match status" value="5"/>
</dbReference>
<dbReference type="Pfam" id="PF00295">
    <property type="entry name" value="Glyco_hydro_28"/>
    <property type="match status" value="1"/>
</dbReference>
<sequence>MKSYDVVAFGAVGDGIVPATHSFQQTIDACAAEGGGMVFVPAGRYLIGTIYLRSYISLVLDAGAVLLASTDRQHYEMVNVYQRTGNPTAYPGNICAIGVSGVTISGRGRLDGQDQSFWIAKEGAGNSSESTLIAYWPKDWRPMSLLFEHCEDVLIEGITISHSSVYAGWLIDCNRVNINGVTISNDLRGPNTDGFHLSSCRYVTIANSHFQTGDDAIAIDANGTQAASYMTITNCTFHTSVNCFRIYTGLDPWITERVYSLVSQIVISNCSVSEAAGFINLTAEDGEIAGVVVTGITLRMNIEGVPFFLMTNRGSIRRISISQVIAEANGVCTVVGQPGDCIEQVQIAQSQFEITPRKKKYGLGIPEDITGYAYHHFAPYHIYIRHVKSIGFHQVRVRWTDNALPDCWSLLQAEHIEQLVLHRVQGAAYGGNADVPVIALHQAGEVEVAGMKVDAAATVFIRLTGDQAERTRLRLTDNHLELIATEVQSDFRK</sequence>
<dbReference type="SUPFAM" id="SSF51126">
    <property type="entry name" value="Pectin lyase-like"/>
    <property type="match status" value="1"/>
</dbReference>
<evidence type="ECO:0000259" key="5">
    <source>
        <dbReference type="Pfam" id="PF12708"/>
    </source>
</evidence>
<dbReference type="PANTHER" id="PTHR31339:SF9">
    <property type="entry name" value="PLASMIN AND FIBRONECTIN-BINDING PROTEIN A"/>
    <property type="match status" value="1"/>
</dbReference>
<dbReference type="PANTHER" id="PTHR31339">
    <property type="entry name" value="PECTIN LYASE-RELATED"/>
    <property type="match status" value="1"/>
</dbReference>
<dbReference type="InterPro" id="IPR000743">
    <property type="entry name" value="Glyco_hydro_28"/>
</dbReference>
<dbReference type="InterPro" id="IPR011050">
    <property type="entry name" value="Pectin_lyase_fold/virulence"/>
</dbReference>
<proteinExistence type="inferred from homology"/>
<evidence type="ECO:0000313" key="7">
    <source>
        <dbReference type="Proteomes" id="UP001519287"/>
    </source>
</evidence>
<evidence type="ECO:0000256" key="2">
    <source>
        <dbReference type="ARBA" id="ARBA00022801"/>
    </source>
</evidence>
<protein>
    <submittedName>
        <fullName evidence="6">Polygalacturonase</fullName>
    </submittedName>
</protein>
<reference evidence="6 7" key="1">
    <citation type="submission" date="2021-03" db="EMBL/GenBank/DDBJ databases">
        <title>Genomic Encyclopedia of Type Strains, Phase IV (KMG-IV): sequencing the most valuable type-strain genomes for metagenomic binning, comparative biology and taxonomic classification.</title>
        <authorList>
            <person name="Goeker M."/>
        </authorList>
    </citation>
    <scope>NUCLEOTIDE SEQUENCE [LARGE SCALE GENOMIC DNA]</scope>
    <source>
        <strain evidence="6 7">DSM 26048</strain>
    </source>
</reference>
<feature type="domain" description="Rhamnogalacturonase A/B/Epimerase-like pectate lyase" evidence="5">
    <location>
        <begin position="6"/>
        <end position="84"/>
    </location>
</feature>
<keyword evidence="2 4" id="KW-0378">Hydrolase</keyword>
<evidence type="ECO:0000256" key="3">
    <source>
        <dbReference type="ARBA" id="ARBA00023295"/>
    </source>
</evidence>
<dbReference type="InterPro" id="IPR051801">
    <property type="entry name" value="GH28_Enzymes"/>
</dbReference>